<dbReference type="AlphaFoldDB" id="A0A9Q0W0D7"/>
<name>A0A9Q0W0D7_9ROSI</name>
<dbReference type="Proteomes" id="UP001151752">
    <property type="component" value="Chromosome 13"/>
</dbReference>
<sequence length="57" mass="6295">MHASVQHRLQQMITQRNVAAVVRRGTGGMSRHCLSSMCTRTMSHSSRVSAPSPLECQ</sequence>
<evidence type="ECO:0000313" key="1">
    <source>
        <dbReference type="EMBL" id="KAJ6758192.1"/>
    </source>
</evidence>
<keyword evidence="2" id="KW-1185">Reference proteome</keyword>
<accession>A0A9Q0W0D7</accession>
<protein>
    <submittedName>
        <fullName evidence="1">Uncharacterized protein</fullName>
    </submittedName>
</protein>
<proteinExistence type="predicted"/>
<reference evidence="1" key="2">
    <citation type="journal article" date="2023" name="Int. J. Mol. Sci.">
        <title>De Novo Assembly and Annotation of 11 Diverse Shrub Willow (Salix) Genomes Reveals Novel Gene Organization in Sex-Linked Regions.</title>
        <authorList>
            <person name="Hyden B."/>
            <person name="Feng K."/>
            <person name="Yates T.B."/>
            <person name="Jawdy S."/>
            <person name="Cereghino C."/>
            <person name="Smart L.B."/>
            <person name="Muchero W."/>
        </authorList>
    </citation>
    <scope>NUCLEOTIDE SEQUENCE</scope>
    <source>
        <tissue evidence="1">Shoot tip</tissue>
    </source>
</reference>
<dbReference type="EMBL" id="JAPFFM010000007">
    <property type="protein sequence ID" value="KAJ6758192.1"/>
    <property type="molecule type" value="Genomic_DNA"/>
</dbReference>
<comment type="caution">
    <text evidence="1">The sequence shown here is derived from an EMBL/GenBank/DDBJ whole genome shotgun (WGS) entry which is preliminary data.</text>
</comment>
<evidence type="ECO:0000313" key="2">
    <source>
        <dbReference type="Proteomes" id="UP001151752"/>
    </source>
</evidence>
<gene>
    <name evidence="1" type="ORF">OIU74_027317</name>
</gene>
<reference evidence="1" key="1">
    <citation type="submission" date="2022-11" db="EMBL/GenBank/DDBJ databases">
        <authorList>
            <person name="Hyden B.L."/>
            <person name="Feng K."/>
            <person name="Yates T."/>
            <person name="Jawdy S."/>
            <person name="Smart L.B."/>
            <person name="Muchero W."/>
        </authorList>
    </citation>
    <scope>NUCLEOTIDE SEQUENCE</scope>
    <source>
        <tissue evidence="1">Shoot tip</tissue>
    </source>
</reference>
<organism evidence="1 2">
    <name type="scientific">Salix koriyanagi</name>
    <dbReference type="NCBI Taxonomy" id="2511006"/>
    <lineage>
        <taxon>Eukaryota</taxon>
        <taxon>Viridiplantae</taxon>
        <taxon>Streptophyta</taxon>
        <taxon>Embryophyta</taxon>
        <taxon>Tracheophyta</taxon>
        <taxon>Spermatophyta</taxon>
        <taxon>Magnoliopsida</taxon>
        <taxon>eudicotyledons</taxon>
        <taxon>Gunneridae</taxon>
        <taxon>Pentapetalae</taxon>
        <taxon>rosids</taxon>
        <taxon>fabids</taxon>
        <taxon>Malpighiales</taxon>
        <taxon>Salicaceae</taxon>
        <taxon>Saliceae</taxon>
        <taxon>Salix</taxon>
    </lineage>
</organism>